<evidence type="ECO:0000313" key="4">
    <source>
        <dbReference type="Proteomes" id="UP000887013"/>
    </source>
</evidence>
<dbReference type="Proteomes" id="UP000887013">
    <property type="component" value="Unassembled WGS sequence"/>
</dbReference>
<keyword evidence="4" id="KW-1185">Reference proteome</keyword>
<name>A0A8X6NGD7_NEPPI</name>
<dbReference type="Pfam" id="PF00135">
    <property type="entry name" value="COesterase"/>
    <property type="match status" value="1"/>
</dbReference>
<gene>
    <name evidence="3" type="primary">fumD</name>
    <name evidence="3" type="ORF">NPIL_151101</name>
</gene>
<comment type="caution">
    <text evidence="3">The sequence shown here is derived from an EMBL/GenBank/DDBJ whole genome shotgun (WGS) entry which is preliminary data.</text>
</comment>
<dbReference type="PROSITE" id="PS00941">
    <property type="entry name" value="CARBOXYLESTERASE_B_2"/>
    <property type="match status" value="1"/>
</dbReference>
<feature type="domain" description="Carboxylesterase type B" evidence="2">
    <location>
        <begin position="5"/>
        <end position="497"/>
    </location>
</feature>
<dbReference type="InterPro" id="IPR050309">
    <property type="entry name" value="Type-B_Carboxylest/Lipase"/>
</dbReference>
<evidence type="ECO:0000256" key="1">
    <source>
        <dbReference type="ARBA" id="ARBA00023180"/>
    </source>
</evidence>
<proteinExistence type="predicted"/>
<dbReference type="InterPro" id="IPR002018">
    <property type="entry name" value="CarbesteraseB"/>
</dbReference>
<evidence type="ECO:0000313" key="3">
    <source>
        <dbReference type="EMBL" id="GFT13503.1"/>
    </source>
</evidence>
<dbReference type="Gene3D" id="3.40.50.1820">
    <property type="entry name" value="alpha/beta hydrolase"/>
    <property type="match status" value="1"/>
</dbReference>
<keyword evidence="1" id="KW-0325">Glycoprotein</keyword>
<evidence type="ECO:0000259" key="2">
    <source>
        <dbReference type="Pfam" id="PF00135"/>
    </source>
</evidence>
<dbReference type="SUPFAM" id="SSF53474">
    <property type="entry name" value="alpha/beta-Hydrolases"/>
    <property type="match status" value="1"/>
</dbReference>
<dbReference type="EMBL" id="BMAW01009368">
    <property type="protein sequence ID" value="GFT13503.1"/>
    <property type="molecule type" value="Genomic_DNA"/>
</dbReference>
<dbReference type="OrthoDB" id="408631at2759"/>
<dbReference type="PANTHER" id="PTHR11559">
    <property type="entry name" value="CARBOXYLESTERASE"/>
    <property type="match status" value="1"/>
</dbReference>
<dbReference type="InterPro" id="IPR029058">
    <property type="entry name" value="AB_hydrolase_fold"/>
</dbReference>
<dbReference type="InterPro" id="IPR019819">
    <property type="entry name" value="Carboxylesterase_B_CS"/>
</dbReference>
<sequence length="509" mass="57226">MILMCFQGIAYATPPIGTRRWRKPVPLWVDSAWCDEHQTQEAFTFGSKCFQLNPYSKLYEGSEDCLFLNVWTPSLDTSKGGLEVMVWIHGGFLQFGNGNEPGISPTAKLAKKMNMIFVSMNYRLYTLGFMALDILADDILTDSKGNYGLWDQLCALQWVKENIKNFGGDPRKVTLFGPDAGAASIMALMSSPKAQGLFHSAWLIGPTMVFNRTFEEVTTHNKGLFLQRSGCIDAQCLRKGVAQDIIAAHLGKDDASFRIRDQNDLPIQGIFPEQLIVMDGELLQTSPPNAWKNEDLKSIPLLIGSASQAVDFWPGPDDLPTWTWNQYKKYVTTSLDSFGVQVSQMALRIYNGTALQSNSSNFTAEYLYTTMVSDIRQSCPVNSLANQLSQVSRSPIYRYSLIERPSNSVKLFNYSAKYSFHMWDLIAFFGNMDKFLTNPEPEDEAFAEVVQSMVSNFVKSGGENVGESDWLRFPKKIANLARNITFGAINKTECKFWSESKLDVYAWVS</sequence>
<accession>A0A8X6NGD7</accession>
<protein>
    <submittedName>
        <fullName evidence="3">Fumonisin B1 esterase</fullName>
    </submittedName>
</protein>
<organism evidence="3 4">
    <name type="scientific">Nephila pilipes</name>
    <name type="common">Giant wood spider</name>
    <name type="synonym">Nephila maculata</name>
    <dbReference type="NCBI Taxonomy" id="299642"/>
    <lineage>
        <taxon>Eukaryota</taxon>
        <taxon>Metazoa</taxon>
        <taxon>Ecdysozoa</taxon>
        <taxon>Arthropoda</taxon>
        <taxon>Chelicerata</taxon>
        <taxon>Arachnida</taxon>
        <taxon>Araneae</taxon>
        <taxon>Araneomorphae</taxon>
        <taxon>Entelegynae</taxon>
        <taxon>Araneoidea</taxon>
        <taxon>Nephilidae</taxon>
        <taxon>Nephila</taxon>
    </lineage>
</organism>
<dbReference type="AlphaFoldDB" id="A0A8X6NGD7"/>
<reference evidence="3" key="1">
    <citation type="submission" date="2020-08" db="EMBL/GenBank/DDBJ databases">
        <title>Multicomponent nature underlies the extraordinary mechanical properties of spider dragline silk.</title>
        <authorList>
            <person name="Kono N."/>
            <person name="Nakamura H."/>
            <person name="Mori M."/>
            <person name="Yoshida Y."/>
            <person name="Ohtoshi R."/>
            <person name="Malay A.D."/>
            <person name="Moran D.A.P."/>
            <person name="Tomita M."/>
            <person name="Numata K."/>
            <person name="Arakawa K."/>
        </authorList>
    </citation>
    <scope>NUCLEOTIDE SEQUENCE</scope>
</reference>